<dbReference type="AlphaFoldDB" id="A0A537JVC3"/>
<dbReference type="GO" id="GO:0005829">
    <property type="term" value="C:cytosol"/>
    <property type="evidence" value="ECO:0007669"/>
    <property type="project" value="TreeGrafter"/>
</dbReference>
<evidence type="ECO:0000313" key="9">
    <source>
        <dbReference type="Proteomes" id="UP000318509"/>
    </source>
</evidence>
<gene>
    <name evidence="6 8" type="primary">nusB</name>
    <name evidence="8" type="ORF">E6H00_16585</name>
</gene>
<evidence type="ECO:0000256" key="1">
    <source>
        <dbReference type="ARBA" id="ARBA00005952"/>
    </source>
</evidence>
<evidence type="ECO:0000256" key="6">
    <source>
        <dbReference type="HAMAP-Rule" id="MF_00073"/>
    </source>
</evidence>
<proteinExistence type="inferred from homology"/>
<evidence type="ECO:0000256" key="5">
    <source>
        <dbReference type="ARBA" id="ARBA00023163"/>
    </source>
</evidence>
<dbReference type="NCBIfam" id="TIGR01951">
    <property type="entry name" value="nusB"/>
    <property type="match status" value="1"/>
</dbReference>
<keyword evidence="3 6" id="KW-0694">RNA-binding</keyword>
<dbReference type="EMBL" id="VBAK01000166">
    <property type="protein sequence ID" value="TMI87136.1"/>
    <property type="molecule type" value="Genomic_DNA"/>
</dbReference>
<dbReference type="Pfam" id="PF01029">
    <property type="entry name" value="NusB"/>
    <property type="match status" value="1"/>
</dbReference>
<organism evidence="8 9">
    <name type="scientific">Candidatus Segetimicrobium genomatis</name>
    <dbReference type="NCBI Taxonomy" id="2569760"/>
    <lineage>
        <taxon>Bacteria</taxon>
        <taxon>Bacillati</taxon>
        <taxon>Candidatus Sysuimicrobiota</taxon>
        <taxon>Candidatus Sysuimicrobiia</taxon>
        <taxon>Candidatus Sysuimicrobiales</taxon>
        <taxon>Candidatus Segetimicrobiaceae</taxon>
        <taxon>Candidatus Segetimicrobium</taxon>
    </lineage>
</organism>
<feature type="domain" description="NusB/RsmB/TIM44" evidence="7">
    <location>
        <begin position="3"/>
        <end position="127"/>
    </location>
</feature>
<dbReference type="HAMAP" id="MF_00073">
    <property type="entry name" value="NusB"/>
    <property type="match status" value="1"/>
</dbReference>
<keyword evidence="2 6" id="KW-0889">Transcription antitermination</keyword>
<protein>
    <recommendedName>
        <fullName evidence="6">Transcription antitermination protein NusB</fullName>
    </recommendedName>
    <alternativeName>
        <fullName evidence="6">Antitermination factor NusB</fullName>
    </alternativeName>
</protein>
<dbReference type="InterPro" id="IPR011605">
    <property type="entry name" value="NusB_fam"/>
</dbReference>
<evidence type="ECO:0000256" key="4">
    <source>
        <dbReference type="ARBA" id="ARBA00023015"/>
    </source>
</evidence>
<keyword evidence="5 6" id="KW-0804">Transcription</keyword>
<evidence type="ECO:0000256" key="2">
    <source>
        <dbReference type="ARBA" id="ARBA00022814"/>
    </source>
</evidence>
<comment type="function">
    <text evidence="6">Involved in transcription antitermination. Required for transcription of ribosomal RNA (rRNA) genes. Binds specifically to the boxA antiterminator sequence of the ribosomal RNA (rrn) operons.</text>
</comment>
<evidence type="ECO:0000313" key="8">
    <source>
        <dbReference type="EMBL" id="TMI87136.1"/>
    </source>
</evidence>
<dbReference type="InterPro" id="IPR006027">
    <property type="entry name" value="NusB_RsmB_TIM44"/>
</dbReference>
<dbReference type="GO" id="GO:0031564">
    <property type="term" value="P:transcription antitermination"/>
    <property type="evidence" value="ECO:0007669"/>
    <property type="project" value="UniProtKB-KW"/>
</dbReference>
<name>A0A537JVC3_9BACT</name>
<dbReference type="SUPFAM" id="SSF48013">
    <property type="entry name" value="NusB-like"/>
    <property type="match status" value="1"/>
</dbReference>
<dbReference type="InterPro" id="IPR035926">
    <property type="entry name" value="NusB-like_sf"/>
</dbReference>
<evidence type="ECO:0000259" key="7">
    <source>
        <dbReference type="Pfam" id="PF01029"/>
    </source>
</evidence>
<accession>A0A537JVC3</accession>
<keyword evidence="4 6" id="KW-0805">Transcription regulation</keyword>
<comment type="caution">
    <text evidence="8">The sequence shown here is derived from an EMBL/GenBank/DDBJ whole genome shotgun (WGS) entry which is preliminary data.</text>
</comment>
<dbReference type="Gene3D" id="1.10.940.10">
    <property type="entry name" value="NusB-like"/>
    <property type="match status" value="1"/>
</dbReference>
<dbReference type="GO" id="GO:0006353">
    <property type="term" value="P:DNA-templated transcription termination"/>
    <property type="evidence" value="ECO:0007669"/>
    <property type="project" value="UniProtKB-UniRule"/>
</dbReference>
<evidence type="ECO:0000256" key="3">
    <source>
        <dbReference type="ARBA" id="ARBA00022884"/>
    </source>
</evidence>
<sequence length="140" mass="15534">MRRRAREAALQVLFQMDVGKLSLEDALESVAAPDWLPGDWALVETLSQGARAHRAEIDLVIARFAERWTIERMAAVDRNILRMAIFELRHTSTPVRVVINEAVELAKRYSTEDSGRFVNGLLGNVVRSGDAPLVGHAADA</sequence>
<dbReference type="PANTHER" id="PTHR11078">
    <property type="entry name" value="N UTILIZATION SUBSTANCE PROTEIN B-RELATED"/>
    <property type="match status" value="1"/>
</dbReference>
<dbReference type="PANTHER" id="PTHR11078:SF3">
    <property type="entry name" value="ANTITERMINATION NUSB DOMAIN-CONTAINING PROTEIN"/>
    <property type="match status" value="1"/>
</dbReference>
<comment type="similarity">
    <text evidence="1 6">Belongs to the NusB family.</text>
</comment>
<dbReference type="Proteomes" id="UP000318509">
    <property type="component" value="Unassembled WGS sequence"/>
</dbReference>
<dbReference type="GO" id="GO:0003723">
    <property type="term" value="F:RNA binding"/>
    <property type="evidence" value="ECO:0007669"/>
    <property type="project" value="UniProtKB-UniRule"/>
</dbReference>
<reference evidence="8 9" key="1">
    <citation type="journal article" date="2019" name="Nat. Microbiol.">
        <title>Mediterranean grassland soil C-N compound turnover is dependent on rainfall and depth, and is mediated by genomically divergent microorganisms.</title>
        <authorList>
            <person name="Diamond S."/>
            <person name="Andeer P.F."/>
            <person name="Li Z."/>
            <person name="Crits-Christoph A."/>
            <person name="Burstein D."/>
            <person name="Anantharaman K."/>
            <person name="Lane K.R."/>
            <person name="Thomas B.C."/>
            <person name="Pan C."/>
            <person name="Northen T.R."/>
            <person name="Banfield J.F."/>
        </authorList>
    </citation>
    <scope>NUCLEOTIDE SEQUENCE [LARGE SCALE GENOMIC DNA]</scope>
    <source>
        <strain evidence="8">NP_3</strain>
    </source>
</reference>